<keyword evidence="10" id="KW-0732">Signal</keyword>
<dbReference type="AlphaFoldDB" id="A0A5B8MJB8"/>
<feature type="transmembrane region" description="Helical" evidence="9">
    <location>
        <begin position="147"/>
        <end position="168"/>
    </location>
</feature>
<dbReference type="Pfam" id="PF14703">
    <property type="entry name" value="PHM7_cyt"/>
    <property type="match status" value="1"/>
</dbReference>
<feature type="chain" id="PRO_5022695073" evidence="10">
    <location>
        <begin position="37"/>
        <end position="1119"/>
    </location>
</feature>
<feature type="transmembrane region" description="Helical" evidence="9">
    <location>
        <begin position="748"/>
        <end position="772"/>
    </location>
</feature>
<feature type="transmembrane region" description="Helical" evidence="9">
    <location>
        <begin position="814"/>
        <end position="837"/>
    </location>
</feature>
<evidence type="ECO:0000259" key="11">
    <source>
        <dbReference type="Pfam" id="PF02714"/>
    </source>
</evidence>
<comment type="similarity">
    <text evidence="2">Belongs to the CSC1 (TC 1.A.17) family.</text>
</comment>
<evidence type="ECO:0000256" key="3">
    <source>
        <dbReference type="ARBA" id="ARBA00022448"/>
    </source>
</evidence>
<evidence type="ECO:0000256" key="9">
    <source>
        <dbReference type="SAM" id="Phobius"/>
    </source>
</evidence>
<feature type="compositionally biased region" description="Polar residues" evidence="8">
    <location>
        <begin position="75"/>
        <end position="86"/>
    </location>
</feature>
<feature type="signal peptide" evidence="10">
    <location>
        <begin position="1"/>
        <end position="36"/>
    </location>
</feature>
<evidence type="ECO:0000256" key="6">
    <source>
        <dbReference type="ARBA" id="ARBA00023136"/>
    </source>
</evidence>
<dbReference type="InterPro" id="IPR003864">
    <property type="entry name" value="CSC1/OSCA1-like_7TM"/>
</dbReference>
<dbReference type="InterPro" id="IPR045122">
    <property type="entry name" value="Csc1-like"/>
</dbReference>
<evidence type="ECO:0000313" key="15">
    <source>
        <dbReference type="Proteomes" id="UP000316726"/>
    </source>
</evidence>
<evidence type="ECO:0000256" key="10">
    <source>
        <dbReference type="SAM" id="SignalP"/>
    </source>
</evidence>
<dbReference type="STRING" id="1764295.A0A5B8MJB8"/>
<feature type="transmembrane region" description="Helical" evidence="9">
    <location>
        <begin position="960"/>
        <end position="991"/>
    </location>
</feature>
<dbReference type="InterPro" id="IPR027815">
    <property type="entry name" value="CSC1/OSCA1-like_cyt"/>
</dbReference>
<dbReference type="PANTHER" id="PTHR13018">
    <property type="entry name" value="PROBABLE MEMBRANE PROTEIN DUF221-RELATED"/>
    <property type="match status" value="1"/>
</dbReference>
<keyword evidence="5 9" id="KW-1133">Transmembrane helix</keyword>
<gene>
    <name evidence="14" type="ORF">A3770_03p22830</name>
</gene>
<protein>
    <submittedName>
        <fullName evidence="14">Calcium-dependent channel protein</fullName>
    </submittedName>
</protein>
<reference evidence="14 15" key="1">
    <citation type="submission" date="2018-07" db="EMBL/GenBank/DDBJ databases">
        <title>The complete nuclear genome of the prasinophyte Chloropicon primus (CCMP1205).</title>
        <authorList>
            <person name="Pombert J.-F."/>
            <person name="Otis C."/>
            <person name="Turmel M."/>
            <person name="Lemieux C."/>
        </authorList>
    </citation>
    <scope>NUCLEOTIDE SEQUENCE [LARGE SCALE GENOMIC DNA]</scope>
    <source>
        <strain evidence="14 15">CCMP1205</strain>
    </source>
</reference>
<evidence type="ECO:0000256" key="8">
    <source>
        <dbReference type="SAM" id="MobiDB-lite"/>
    </source>
</evidence>
<sequence length="1119" mass="124751">MRPRRGGARARRWCPLLVFVLFVLVVTTFLPSSVVGQEEGEAATLPDEIGGNSTEAGPLVGNATTAEGGALPGEVSTNVTTDTTPSADDAGEGSVENEGAQQQPPEDDFGKLIGNITTSVNDAFNINNCSLLEGLGGCNEPISAADVGVSAIVNSVLGVTSFLAFGVLRTRIKVYRARLASPATTVKPPKLPEGGVMQIFSWIPPVLKMSDQALLASAGLDALMYSRFLMLCVQFFLPVSVLSCGVLLPIHFTAMGDGYNRCESTFENDDRLIRTTVSNMCVGDPLLWVHFIFVYIVLAWAMWLLQKHYVAYSSLRHHYIGIPQKPNRWFDRYIKEGGTIDELRSPSITVASNEDEFLSPTQPSECEELGAVTSPDPSARSLGQTGRKSSLKDIVLSISSWGDTAKAWFKPDKLLNHKGEEPEDLQVFTGSKLQNMSQDEVSNSLTMSRWNGVSDTNVIMTNMSIQDSAGYLPSPTLEEFDHTLNSQKSFAALKWWDIYTERGASGSKKNFEREVMVRPSVRHIKGVNAKQDGLIVSVNAAQYAVLVTDIPRDTLEVESARKSHSRNNSKENRYSLGKDEDFDALEGIDPGDDICGRVFKQIFPDSFKHVVPIYNFSEVTRLLLQWDRAAQRLEIYEALFELKGVRPTMKTGFLGLWGERVDAITHFKDVIEELDSDIKRARKRAKFSSERKASFVLFDNQIDAAVAAQSVLLPLDGTKFVTHRAPGPDNINWLTLFKSNKEKFLRRLLVLPIILIIMLLPAGFFSSAMAVVDSLFCTASTPVYWPWYCESQSAFQKLLKRLVTGWLPSLLVTLWQNVIVTRAFYMVSLVECVAFSLSGVDKRITSLYFYWDFFNIFLGSVLGAALFTMIGQAVSLDNVREIMEALGKGIVSSSTFLTNYVMLRALFLVPFKLFFPHPGLLGYVLRNALSVTFTGVGITRRQRFQAWEPKSFMYGREAGTSLLMTLIGVAYCSTSPITVAIVAIYFLGIFVVIRHHLLYVYARNYESGGELWPILFDRFVVMLVSLSYFAACQMITKQAWPQALVLFVTTPVICWKFWSICNKRYREVSENVPLDIGWRQPKAAVPPQMYIPSELRSQSVGWHPEQGKAWSGYGLPRWL</sequence>
<keyword evidence="7" id="KW-0175">Coiled coil</keyword>
<evidence type="ECO:0000256" key="1">
    <source>
        <dbReference type="ARBA" id="ARBA00004141"/>
    </source>
</evidence>
<keyword evidence="15" id="KW-1185">Reference proteome</keyword>
<dbReference type="Pfam" id="PF02714">
    <property type="entry name" value="RSN1_7TM"/>
    <property type="match status" value="1"/>
</dbReference>
<feature type="transmembrane region" description="Helical" evidence="9">
    <location>
        <begin position="849"/>
        <end position="870"/>
    </location>
</feature>
<keyword evidence="3" id="KW-0813">Transport</keyword>
<accession>A0A5B8MJB8</accession>
<dbReference type="OrthoDB" id="1689567at2759"/>
<dbReference type="GO" id="GO:0005227">
    <property type="term" value="F:calcium-activated cation channel activity"/>
    <property type="evidence" value="ECO:0007669"/>
    <property type="project" value="InterPro"/>
</dbReference>
<dbReference type="EMBL" id="CP031036">
    <property type="protein sequence ID" value="QDZ19765.1"/>
    <property type="molecule type" value="Genomic_DNA"/>
</dbReference>
<feature type="transmembrane region" description="Helical" evidence="9">
    <location>
        <begin position="1011"/>
        <end position="1031"/>
    </location>
</feature>
<dbReference type="Pfam" id="PF13967">
    <property type="entry name" value="RSN1_TM"/>
    <property type="match status" value="1"/>
</dbReference>
<evidence type="ECO:0000256" key="5">
    <source>
        <dbReference type="ARBA" id="ARBA00022989"/>
    </source>
</evidence>
<feature type="transmembrane region" description="Helical" evidence="9">
    <location>
        <begin position="228"/>
        <end position="250"/>
    </location>
</feature>
<feature type="domain" description="CSC1/OSCA1-like N-terminal transmembrane" evidence="12">
    <location>
        <begin position="147"/>
        <end position="307"/>
    </location>
</feature>
<feature type="coiled-coil region" evidence="7">
    <location>
        <begin position="664"/>
        <end position="691"/>
    </location>
</feature>
<evidence type="ECO:0000256" key="2">
    <source>
        <dbReference type="ARBA" id="ARBA00007779"/>
    </source>
</evidence>
<evidence type="ECO:0000259" key="13">
    <source>
        <dbReference type="Pfam" id="PF14703"/>
    </source>
</evidence>
<proteinExistence type="inferred from homology"/>
<dbReference type="GO" id="GO:0005886">
    <property type="term" value="C:plasma membrane"/>
    <property type="evidence" value="ECO:0007669"/>
    <property type="project" value="TreeGrafter"/>
</dbReference>
<dbReference type="PANTHER" id="PTHR13018:SF5">
    <property type="entry name" value="RE44586P"/>
    <property type="match status" value="1"/>
</dbReference>
<keyword evidence="6 9" id="KW-0472">Membrane</keyword>
<evidence type="ECO:0000313" key="14">
    <source>
        <dbReference type="EMBL" id="QDZ19765.1"/>
    </source>
</evidence>
<feature type="transmembrane region" description="Helical" evidence="9">
    <location>
        <begin position="286"/>
        <end position="305"/>
    </location>
</feature>
<organism evidence="14 15">
    <name type="scientific">Chloropicon primus</name>
    <dbReference type="NCBI Taxonomy" id="1764295"/>
    <lineage>
        <taxon>Eukaryota</taxon>
        <taxon>Viridiplantae</taxon>
        <taxon>Chlorophyta</taxon>
        <taxon>Chloropicophyceae</taxon>
        <taxon>Chloropicales</taxon>
        <taxon>Chloropicaceae</taxon>
        <taxon>Chloropicon</taxon>
    </lineage>
</organism>
<evidence type="ECO:0000256" key="4">
    <source>
        <dbReference type="ARBA" id="ARBA00022692"/>
    </source>
</evidence>
<keyword evidence="4 9" id="KW-0812">Transmembrane</keyword>
<dbReference type="Proteomes" id="UP000316726">
    <property type="component" value="Chromosome 3"/>
</dbReference>
<feature type="domain" description="CSC1/OSCA1-like cytosolic" evidence="13">
    <location>
        <begin position="597"/>
        <end position="733"/>
    </location>
</feature>
<evidence type="ECO:0000259" key="12">
    <source>
        <dbReference type="Pfam" id="PF13967"/>
    </source>
</evidence>
<feature type="region of interest" description="Disordered" evidence="8">
    <location>
        <begin position="44"/>
        <end position="110"/>
    </location>
</feature>
<comment type="subcellular location">
    <subcellularLocation>
        <location evidence="1">Membrane</location>
        <topology evidence="1">Multi-pass membrane protein</topology>
    </subcellularLocation>
</comment>
<dbReference type="InterPro" id="IPR032880">
    <property type="entry name" value="CSC1/OSCA1-like_N"/>
</dbReference>
<evidence type="ECO:0000256" key="7">
    <source>
        <dbReference type="SAM" id="Coils"/>
    </source>
</evidence>
<feature type="domain" description="CSC1/OSCA1-like 7TM region" evidence="11">
    <location>
        <begin position="754"/>
        <end position="1027"/>
    </location>
</feature>
<name>A0A5B8MJB8_9CHLO</name>